<evidence type="ECO:0000313" key="10">
    <source>
        <dbReference type="EMBL" id="KAF7934095.1"/>
    </source>
</evidence>
<dbReference type="GO" id="GO:0019748">
    <property type="term" value="P:secondary metabolic process"/>
    <property type="evidence" value="ECO:0007669"/>
    <property type="project" value="TreeGrafter"/>
</dbReference>
<dbReference type="GO" id="GO:0016787">
    <property type="term" value="F:hydrolase activity"/>
    <property type="evidence" value="ECO:0007669"/>
    <property type="project" value="InterPro"/>
</dbReference>
<keyword evidence="5 8" id="KW-0456">Lyase</keyword>
<evidence type="ECO:0000256" key="2">
    <source>
        <dbReference type="ARBA" id="ARBA00022723"/>
    </source>
</evidence>
<evidence type="ECO:0000313" key="11">
    <source>
        <dbReference type="Proteomes" id="UP000710849"/>
    </source>
</evidence>
<keyword evidence="3 8" id="KW-0210">Decarboxylase</keyword>
<keyword evidence="2" id="KW-0479">Metal-binding</keyword>
<proteinExistence type="inferred from homology"/>
<comment type="similarity">
    <text evidence="1">Belongs to the metallo-dependent hydrolases superfamily. ACMSD family.</text>
</comment>
<dbReference type="EC" id="4.1.1.52" evidence="7"/>
<evidence type="ECO:0000256" key="3">
    <source>
        <dbReference type="ARBA" id="ARBA00022793"/>
    </source>
</evidence>
<name>A0A9P5IAI2_9HELO</name>
<dbReference type="RefSeq" id="XP_038730052.1">
    <property type="nucleotide sequence ID" value="XM_038878970.1"/>
</dbReference>
<reference evidence="10 11" key="1">
    <citation type="journal article" date="2020" name="Genome Biol. Evol.">
        <title>Comparative genomics of Sclerotiniaceae.</title>
        <authorList>
            <person name="Valero Jimenez C.A."/>
            <person name="Steentjes M."/>
            <person name="Scholten O.E."/>
            <person name="Van Kan J.A.L."/>
        </authorList>
    </citation>
    <scope>NUCLEOTIDE SEQUENCE [LARGE SCALE GENOMIC DNA]</scope>
    <source>
        <strain evidence="10 11">MUCL 94</strain>
    </source>
</reference>
<evidence type="ECO:0000256" key="5">
    <source>
        <dbReference type="ARBA" id="ARBA00023239"/>
    </source>
</evidence>
<evidence type="ECO:0000256" key="8">
    <source>
        <dbReference type="RuleBase" id="RU366045"/>
    </source>
</evidence>
<dbReference type="GO" id="GO:0047596">
    <property type="term" value="F:6-methylsalicylate decarboxylase activity"/>
    <property type="evidence" value="ECO:0007669"/>
    <property type="project" value="UniProtKB-EC"/>
</dbReference>
<dbReference type="EMBL" id="RCSW01000018">
    <property type="protein sequence ID" value="KAF7934095.1"/>
    <property type="molecule type" value="Genomic_DNA"/>
</dbReference>
<dbReference type="PANTHER" id="PTHR21240:SF29">
    <property type="entry name" value="AMIDOHYDROLASE-RELATED DOMAIN-CONTAINING PROTEIN"/>
    <property type="match status" value="1"/>
</dbReference>
<dbReference type="Gene3D" id="3.20.20.140">
    <property type="entry name" value="Metal-dependent hydrolases"/>
    <property type="match status" value="1"/>
</dbReference>
<protein>
    <recommendedName>
        <fullName evidence="7">6-methylsalicylate decarboxylase</fullName>
        <ecNumber evidence="7">4.1.1.52</ecNumber>
    </recommendedName>
</protein>
<comment type="catalytic activity">
    <reaction evidence="6">
        <text>6-methylsalicylate + H(+) = 3-methylphenol + CO2</text>
        <dbReference type="Rhea" id="RHEA:23112"/>
        <dbReference type="ChEBI" id="CHEBI:15378"/>
        <dbReference type="ChEBI" id="CHEBI:16526"/>
        <dbReference type="ChEBI" id="CHEBI:17231"/>
        <dbReference type="ChEBI" id="CHEBI:36658"/>
        <dbReference type="EC" id="4.1.1.52"/>
    </reaction>
    <physiologicalReaction direction="left-to-right" evidence="6">
        <dbReference type="Rhea" id="RHEA:23113"/>
    </physiologicalReaction>
</comment>
<evidence type="ECO:0000256" key="6">
    <source>
        <dbReference type="ARBA" id="ARBA00036832"/>
    </source>
</evidence>
<evidence type="ECO:0000256" key="4">
    <source>
        <dbReference type="ARBA" id="ARBA00022833"/>
    </source>
</evidence>
<keyword evidence="4" id="KW-0862">Zinc</keyword>
<comment type="caution">
    <text evidence="10">The sequence shown here is derived from an EMBL/GenBank/DDBJ whole genome shotgun (WGS) entry which is preliminary data.</text>
</comment>
<dbReference type="GO" id="GO:0046872">
    <property type="term" value="F:metal ion binding"/>
    <property type="evidence" value="ECO:0007669"/>
    <property type="project" value="UniProtKB-KW"/>
</dbReference>
<dbReference type="InterPro" id="IPR032466">
    <property type="entry name" value="Metal_Hydrolase"/>
</dbReference>
<evidence type="ECO:0000256" key="1">
    <source>
        <dbReference type="ARBA" id="ARBA00005871"/>
    </source>
</evidence>
<dbReference type="InterPro" id="IPR006680">
    <property type="entry name" value="Amidohydro-rel"/>
</dbReference>
<evidence type="ECO:0000259" key="9">
    <source>
        <dbReference type="Pfam" id="PF04909"/>
    </source>
</evidence>
<dbReference type="Proteomes" id="UP000710849">
    <property type="component" value="Unassembled WGS sequence"/>
</dbReference>
<accession>A0A9P5IAI2</accession>
<dbReference type="InterPro" id="IPR032465">
    <property type="entry name" value="ACMSD"/>
</dbReference>
<dbReference type="AlphaFoldDB" id="A0A9P5IAI2"/>
<dbReference type="SUPFAM" id="SSF51556">
    <property type="entry name" value="Metallo-dependent hydrolases"/>
    <property type="match status" value="1"/>
</dbReference>
<dbReference type="PANTHER" id="PTHR21240">
    <property type="entry name" value="2-AMINO-3-CARBOXYLMUCONATE-6-SEMIALDEHYDE DECARBOXYLASE"/>
    <property type="match status" value="1"/>
</dbReference>
<evidence type="ECO:0000256" key="7">
    <source>
        <dbReference type="ARBA" id="ARBA00038889"/>
    </source>
</evidence>
<dbReference type="Pfam" id="PF04909">
    <property type="entry name" value="Amidohydro_2"/>
    <property type="match status" value="1"/>
</dbReference>
<sequence length="326" mass="36162">MSPTFAQKIDIHHHFVPPLYANALEAAGGDPSGFPTPKWSIEATFEQMEKTASGTAILSLTAPGVHIVPLEEQAKLARSVNETAAKLRDENPRVGFFAAVPSLHETTAAIEEIAYALDVLKADGITLFTRYGNGNYYLGHKLFRPIWEELNRRKAVVFVHPTHSLNTDIWNPILPQPVIDYPHETARTAFDMISTNTKRDFPDCKVILSHAGGTLPILLLRASSVIGMTSRGSKSAESVMEDAESFYYDLALSSSSHVLDTLLNHIPHDHILYGCDFPYAPAVVGEMFTKQLDEYKLSDETRELIYYKNAHKLFPRLAGIAQLKTG</sequence>
<dbReference type="GeneID" id="62152043"/>
<keyword evidence="11" id="KW-1185">Reference proteome</keyword>
<feature type="domain" description="Amidohydrolase-related" evidence="9">
    <location>
        <begin position="9"/>
        <end position="315"/>
    </location>
</feature>
<gene>
    <name evidence="10" type="ORF">EAE97_008455</name>
</gene>
<dbReference type="GO" id="GO:0005829">
    <property type="term" value="C:cytosol"/>
    <property type="evidence" value="ECO:0007669"/>
    <property type="project" value="TreeGrafter"/>
</dbReference>
<organism evidence="10 11">
    <name type="scientific">Botrytis byssoidea</name>
    <dbReference type="NCBI Taxonomy" id="139641"/>
    <lineage>
        <taxon>Eukaryota</taxon>
        <taxon>Fungi</taxon>
        <taxon>Dikarya</taxon>
        <taxon>Ascomycota</taxon>
        <taxon>Pezizomycotina</taxon>
        <taxon>Leotiomycetes</taxon>
        <taxon>Helotiales</taxon>
        <taxon>Sclerotiniaceae</taxon>
        <taxon>Botrytis</taxon>
    </lineage>
</organism>